<sequence length="359" mass="38334">MPRSEALAGGLGDDPGAIPTADRSVPNAPDPLPEPDAPSNPTDPIAARAIAWAVQLRSGEASAADHAAFDAWRRADPRHEAAAARMERALGRLNELPQELAPRQAMRRSLLAQAGRRSALRNTLGLVLAGVGSGLLWSHGQRPLSAMVADFSTGTGERRVFALADGSRLWLNARSVVDQSFDGAARRLHLRAGELIVEVAKESQEAGGGRPFIVHTAQGHIQALGTRFLVRQDDGSSLVAVLHSAVRIEPLQGPALTLAQGHSARLTAQGVAQEALAPQAASAWEDGFVEVHDRPLQDVVDALRPYHPGVLRVSPQAAHLRVTGSFPLDDSERTLAALARALPITVHRRTGWWVSIDMR</sequence>
<comment type="caution">
    <text evidence="4">The sequence shown here is derived from an EMBL/GenBank/DDBJ whole genome shotgun (WGS) entry which is preliminary data.</text>
</comment>
<keyword evidence="5" id="KW-1185">Reference proteome</keyword>
<dbReference type="Gene3D" id="2.60.120.1440">
    <property type="match status" value="1"/>
</dbReference>
<dbReference type="InterPro" id="IPR006860">
    <property type="entry name" value="FecR"/>
</dbReference>
<evidence type="ECO:0000313" key="5">
    <source>
        <dbReference type="Proteomes" id="UP001595693"/>
    </source>
</evidence>
<dbReference type="InterPro" id="IPR032623">
    <property type="entry name" value="FecR_N"/>
</dbReference>
<dbReference type="InterPro" id="IPR012373">
    <property type="entry name" value="Ferrdict_sens_TM"/>
</dbReference>
<dbReference type="PANTHER" id="PTHR30273:SF2">
    <property type="entry name" value="PROTEIN FECR"/>
    <property type="match status" value="1"/>
</dbReference>
<feature type="compositionally biased region" description="Pro residues" evidence="1">
    <location>
        <begin position="28"/>
        <end position="38"/>
    </location>
</feature>
<feature type="domain" description="FecR N-terminal" evidence="3">
    <location>
        <begin position="48"/>
        <end position="88"/>
    </location>
</feature>
<dbReference type="Pfam" id="PF04773">
    <property type="entry name" value="FecR"/>
    <property type="match status" value="1"/>
</dbReference>
<evidence type="ECO:0000259" key="3">
    <source>
        <dbReference type="Pfam" id="PF16220"/>
    </source>
</evidence>
<accession>A0ABV8D9E3</accession>
<protein>
    <submittedName>
        <fullName evidence="4">FecR family protein</fullName>
    </submittedName>
</protein>
<organism evidence="4 5">
    <name type="scientific">Acidovorax facilis</name>
    <dbReference type="NCBI Taxonomy" id="12917"/>
    <lineage>
        <taxon>Bacteria</taxon>
        <taxon>Pseudomonadati</taxon>
        <taxon>Pseudomonadota</taxon>
        <taxon>Betaproteobacteria</taxon>
        <taxon>Burkholderiales</taxon>
        <taxon>Comamonadaceae</taxon>
        <taxon>Acidovorax</taxon>
    </lineage>
</organism>
<evidence type="ECO:0000256" key="1">
    <source>
        <dbReference type="SAM" id="MobiDB-lite"/>
    </source>
</evidence>
<proteinExistence type="predicted"/>
<gene>
    <name evidence="4" type="ORF">ACFOW3_09615</name>
</gene>
<dbReference type="Proteomes" id="UP001595693">
    <property type="component" value="Unassembled WGS sequence"/>
</dbReference>
<dbReference type="RefSeq" id="WP_055397068.1">
    <property type="nucleotide sequence ID" value="NZ_JAMXAX010000003.1"/>
</dbReference>
<dbReference type="PIRSF" id="PIRSF018266">
    <property type="entry name" value="FecR"/>
    <property type="match status" value="1"/>
</dbReference>
<feature type="domain" description="FecR protein" evidence="2">
    <location>
        <begin position="150"/>
        <end position="247"/>
    </location>
</feature>
<name>A0ABV8D9E3_9BURK</name>
<dbReference type="EMBL" id="JBHSAJ010000026">
    <property type="protein sequence ID" value="MFC3934883.1"/>
    <property type="molecule type" value="Genomic_DNA"/>
</dbReference>
<evidence type="ECO:0000313" key="4">
    <source>
        <dbReference type="EMBL" id="MFC3934883.1"/>
    </source>
</evidence>
<reference evidence="5" key="1">
    <citation type="journal article" date="2019" name="Int. J. Syst. Evol. Microbiol.">
        <title>The Global Catalogue of Microorganisms (GCM) 10K type strain sequencing project: providing services to taxonomists for standard genome sequencing and annotation.</title>
        <authorList>
            <consortium name="The Broad Institute Genomics Platform"/>
            <consortium name="The Broad Institute Genome Sequencing Center for Infectious Disease"/>
            <person name="Wu L."/>
            <person name="Ma J."/>
        </authorList>
    </citation>
    <scope>NUCLEOTIDE SEQUENCE [LARGE SCALE GENOMIC DNA]</scope>
    <source>
        <strain evidence="5">CCUG 2113</strain>
    </source>
</reference>
<feature type="region of interest" description="Disordered" evidence="1">
    <location>
        <begin position="1"/>
        <end position="43"/>
    </location>
</feature>
<dbReference type="Pfam" id="PF16220">
    <property type="entry name" value="DUF4880"/>
    <property type="match status" value="1"/>
</dbReference>
<evidence type="ECO:0000259" key="2">
    <source>
        <dbReference type="Pfam" id="PF04773"/>
    </source>
</evidence>
<dbReference type="PANTHER" id="PTHR30273">
    <property type="entry name" value="PERIPLASMIC SIGNAL SENSOR AND SIGMA FACTOR ACTIVATOR FECR-RELATED"/>
    <property type="match status" value="1"/>
</dbReference>